<keyword evidence="8" id="KW-0325">Glycoprotein</keyword>
<comment type="caution">
    <text evidence="11">The sequence shown here is derived from an EMBL/GenBank/DDBJ whole genome shotgun (WGS) entry which is preliminary data.</text>
</comment>
<evidence type="ECO:0000256" key="6">
    <source>
        <dbReference type="ARBA" id="ARBA00023136"/>
    </source>
</evidence>
<dbReference type="InterPro" id="IPR001320">
    <property type="entry name" value="Iontro_rcpt_C"/>
</dbReference>
<dbReference type="InterPro" id="IPR052192">
    <property type="entry name" value="Insect_Ionotropic_Sensory_Rcpt"/>
</dbReference>
<accession>A0AAN7SL26</accession>
<evidence type="ECO:0000256" key="3">
    <source>
        <dbReference type="ARBA" id="ARBA00022475"/>
    </source>
</evidence>
<gene>
    <name evidence="11" type="ORF">RN001_003898</name>
</gene>
<dbReference type="GO" id="GO:0005886">
    <property type="term" value="C:plasma membrane"/>
    <property type="evidence" value="ECO:0007669"/>
    <property type="project" value="UniProtKB-SubCell"/>
</dbReference>
<evidence type="ECO:0000256" key="4">
    <source>
        <dbReference type="ARBA" id="ARBA00022692"/>
    </source>
</evidence>
<dbReference type="Proteomes" id="UP001353858">
    <property type="component" value="Unassembled WGS sequence"/>
</dbReference>
<evidence type="ECO:0000313" key="11">
    <source>
        <dbReference type="EMBL" id="KAK4887627.1"/>
    </source>
</evidence>
<dbReference type="EMBL" id="JARPUR010000001">
    <property type="protein sequence ID" value="KAK4887627.1"/>
    <property type="molecule type" value="Genomic_DNA"/>
</dbReference>
<dbReference type="PANTHER" id="PTHR42643">
    <property type="entry name" value="IONOTROPIC RECEPTOR 20A-RELATED"/>
    <property type="match status" value="1"/>
</dbReference>
<proteinExistence type="inferred from homology"/>
<dbReference type="AlphaFoldDB" id="A0AAN7SL26"/>
<feature type="transmembrane region" description="Helical" evidence="9">
    <location>
        <begin position="510"/>
        <end position="530"/>
    </location>
</feature>
<dbReference type="Pfam" id="PF00060">
    <property type="entry name" value="Lig_chan"/>
    <property type="match status" value="2"/>
</dbReference>
<sequence>MFNEEETLTFVYDEYVDVEVPKIIQNPYAIARSTGSTRSKLDRNAAYTIHLQNQKSLNSTFEFLNLSTFWILRHSLNIRYFIIINEKNFEDLQKTFTFLWSLKIHKIVVFTQHYSKKRNIIKIHTSNPFYKGNHCGTIANVIHSQDCSDNSTIQILEKYKNLNGCDIIFLTPALNEPSCGVTYLLEFFNELADTVNGNFTAKFSINKTTAASIQMQAIIAVTLRTDQSELFLTNDISNTAFMVKFEFVVKGGEPISPVKILFIIFKTEVWIMIIVSILVASIALWFITSFDDKQFIFSKLKEICSNVLLATIWGYFAKMPKNKGRYICICYLMYQLHIQTGFTSNLVTVLTTPQYKPGITNIEQLLNSDLSIIAAEVCKEYYFSDIDKPDSIYSRIKNRTRFAELDYNEKAQALHSGNNALFLFELDTNFIEANLGGSIHINRIKANSVAGILRSSYLMTPGHYFKKTLNSFLRSRDESGITQKNLKKMYDQAAVPPRIKKLVALNLKHLFCAFVFLAFGLTIASVVFIMEVVATYENEQLEKCVSKTINEMFNEEETLTFVYDEYVDVEVPKIIQNPYAIARSTGSTRSKLDKNAAYIMHLQNQKSLNSTFEFLNLSTFWILRHSLNIRYFIIINEQNFKDLQKTFTFLWSLKIHKIVVFTQHYSKNRNIIKIHTSNPFYKRNYCGTIANVIHSQDCSDNNTIQILEKYKNLNGCDIIFLTPTLNEPSADLIYLSEFFNELADTVNGNFTAKFLINTTTAASIQKQPIIALTLITDQSALFLTNDFSNTAFMVKLEFVVKGGEPISPVKILFIIFKTEVWIMIIVSILVTSIALWFITSFDDKQFIFSKLEEICSNVLLATIWGYFAKIPKNKGRYICICYLIYQMHIQTGFTFNLVAVLTTPQYKPGITNIEQLLNSDLSIIAAGICKEYYFSDIGKPGSIYSRIKNRTRFAELEYNEKAEALHSGNNALFLLDFDTNFMEANLGGRIHINRIKANSVAGILRSSYLMTPGHYFKKTLNSFLRSRDESGITQKNLKKMYDQAAVPPRIKKLVALNLKHLFCAFVFLAFGLTIASVVFIIEVVASKY</sequence>
<dbReference type="PANTHER" id="PTHR42643:SF24">
    <property type="entry name" value="IONOTROPIC RECEPTOR 60A"/>
    <property type="match status" value="1"/>
</dbReference>
<organism evidence="11 12">
    <name type="scientific">Aquatica leii</name>
    <dbReference type="NCBI Taxonomy" id="1421715"/>
    <lineage>
        <taxon>Eukaryota</taxon>
        <taxon>Metazoa</taxon>
        <taxon>Ecdysozoa</taxon>
        <taxon>Arthropoda</taxon>
        <taxon>Hexapoda</taxon>
        <taxon>Insecta</taxon>
        <taxon>Pterygota</taxon>
        <taxon>Neoptera</taxon>
        <taxon>Endopterygota</taxon>
        <taxon>Coleoptera</taxon>
        <taxon>Polyphaga</taxon>
        <taxon>Elateriformia</taxon>
        <taxon>Elateroidea</taxon>
        <taxon>Lampyridae</taxon>
        <taxon>Luciolinae</taxon>
        <taxon>Aquatica</taxon>
    </lineage>
</organism>
<evidence type="ECO:0000256" key="8">
    <source>
        <dbReference type="ARBA" id="ARBA00023180"/>
    </source>
</evidence>
<feature type="transmembrane region" description="Helical" evidence="9">
    <location>
        <begin position="1061"/>
        <end position="1085"/>
    </location>
</feature>
<feature type="transmembrane region" description="Helical" evidence="9">
    <location>
        <begin position="269"/>
        <end position="288"/>
    </location>
</feature>
<reference evidence="12" key="1">
    <citation type="submission" date="2023-01" db="EMBL/GenBank/DDBJ databases">
        <title>Key to firefly adult light organ development and bioluminescence: homeobox transcription factors regulate luciferase expression and transportation to peroxisome.</title>
        <authorList>
            <person name="Fu X."/>
        </authorList>
    </citation>
    <scope>NUCLEOTIDE SEQUENCE [LARGE SCALE GENOMIC DNA]</scope>
</reference>
<keyword evidence="5 9" id="KW-1133">Transmembrane helix</keyword>
<evidence type="ECO:0000256" key="5">
    <source>
        <dbReference type="ARBA" id="ARBA00022989"/>
    </source>
</evidence>
<name>A0AAN7SL26_9COLE</name>
<dbReference type="GO" id="GO:0015276">
    <property type="term" value="F:ligand-gated monoatomic ion channel activity"/>
    <property type="evidence" value="ECO:0007669"/>
    <property type="project" value="InterPro"/>
</dbReference>
<evidence type="ECO:0000256" key="7">
    <source>
        <dbReference type="ARBA" id="ARBA00023170"/>
    </source>
</evidence>
<protein>
    <recommendedName>
        <fullName evidence="10">Ionotropic glutamate receptor C-terminal domain-containing protein</fullName>
    </recommendedName>
</protein>
<dbReference type="Gene3D" id="1.10.287.70">
    <property type="match status" value="2"/>
</dbReference>
<keyword evidence="6 9" id="KW-0472">Membrane</keyword>
<dbReference type="GO" id="GO:0050906">
    <property type="term" value="P:detection of stimulus involved in sensory perception"/>
    <property type="evidence" value="ECO:0007669"/>
    <property type="project" value="UniProtKB-ARBA"/>
</dbReference>
<comment type="similarity">
    <text evidence="2">Belongs to the glutamate-gated ion channel (TC 1.A.10.1) family.</text>
</comment>
<evidence type="ECO:0000259" key="10">
    <source>
        <dbReference type="Pfam" id="PF00060"/>
    </source>
</evidence>
<keyword evidence="4 9" id="KW-0812">Transmembrane</keyword>
<evidence type="ECO:0000313" key="12">
    <source>
        <dbReference type="Proteomes" id="UP001353858"/>
    </source>
</evidence>
<comment type="subcellular location">
    <subcellularLocation>
        <location evidence="1">Cell membrane</location>
        <topology evidence="1">Multi-pass membrane protein</topology>
    </subcellularLocation>
</comment>
<feature type="domain" description="Ionotropic glutamate receptor C-terminal" evidence="10">
    <location>
        <begin position="267"/>
        <end position="487"/>
    </location>
</feature>
<evidence type="ECO:0000256" key="9">
    <source>
        <dbReference type="SAM" id="Phobius"/>
    </source>
</evidence>
<keyword evidence="7" id="KW-0675">Receptor</keyword>
<keyword evidence="3" id="KW-1003">Cell membrane</keyword>
<feature type="domain" description="Ionotropic glutamate receptor C-terminal" evidence="10">
    <location>
        <begin position="818"/>
        <end position="1038"/>
    </location>
</feature>
<feature type="transmembrane region" description="Helical" evidence="9">
    <location>
        <begin position="820"/>
        <end position="841"/>
    </location>
</feature>
<keyword evidence="12" id="KW-1185">Reference proteome</keyword>
<evidence type="ECO:0000256" key="1">
    <source>
        <dbReference type="ARBA" id="ARBA00004651"/>
    </source>
</evidence>
<evidence type="ECO:0000256" key="2">
    <source>
        <dbReference type="ARBA" id="ARBA00008685"/>
    </source>
</evidence>